<dbReference type="AlphaFoldDB" id="D0A510"/>
<evidence type="ECO:0000313" key="1">
    <source>
        <dbReference type="EMBL" id="CBH16354.1"/>
    </source>
</evidence>
<dbReference type="RefSeq" id="XP_011778618.1">
    <property type="nucleotide sequence ID" value="XM_011780316.1"/>
</dbReference>
<gene>
    <name evidence="1" type="ORF">TbgDal_X14520</name>
</gene>
<dbReference type="GeneID" id="23864662"/>
<proteinExistence type="predicted"/>
<sequence length="122" mass="13959">MKQKEGNMSIWLQVYDSVGGMRWLRGVEEIGILRKSELMERMVKDCGGFRMVLLMKRKSFYPPPAVPDWVCGFCFVLFCSDISFPSLPFPSLPLLIYTNLEGERSVFEDVMPPLVLLHATHG</sequence>
<dbReference type="EMBL" id="FN554973">
    <property type="protein sequence ID" value="CBH16354.1"/>
    <property type="molecule type" value="Genomic_DNA"/>
</dbReference>
<dbReference type="KEGG" id="tbg:TbgDal_X14520"/>
<accession>D0A510</accession>
<dbReference type="Proteomes" id="UP000002316">
    <property type="component" value="Chromosome 10"/>
</dbReference>
<reference evidence="2" key="1">
    <citation type="journal article" date="2010" name="PLoS Negl. Trop. Dis.">
        <title>The genome sequence of Trypanosoma brucei gambiense, causative agent of chronic human african trypanosomiasis.</title>
        <authorList>
            <person name="Jackson A.P."/>
            <person name="Sanders M."/>
            <person name="Berry A."/>
            <person name="McQuillan J."/>
            <person name="Aslett M.A."/>
            <person name="Quail M.A."/>
            <person name="Chukualim B."/>
            <person name="Capewell P."/>
            <person name="MacLeod A."/>
            <person name="Melville S.E."/>
            <person name="Gibson W."/>
            <person name="Barry J.D."/>
            <person name="Berriman M."/>
            <person name="Hertz-Fowler C."/>
        </authorList>
    </citation>
    <scope>NUCLEOTIDE SEQUENCE [LARGE SCALE GENOMIC DNA]</scope>
    <source>
        <strain evidence="2">MHOM/CI/86/DAL972</strain>
    </source>
</reference>
<protein>
    <submittedName>
        <fullName evidence="1">Uncharacterized protein</fullName>
    </submittedName>
</protein>
<evidence type="ECO:0000313" key="2">
    <source>
        <dbReference type="Proteomes" id="UP000002316"/>
    </source>
</evidence>
<organism evidence="1 2">
    <name type="scientific">Trypanosoma brucei gambiense (strain MHOM/CI/86/DAL972)</name>
    <dbReference type="NCBI Taxonomy" id="679716"/>
    <lineage>
        <taxon>Eukaryota</taxon>
        <taxon>Discoba</taxon>
        <taxon>Euglenozoa</taxon>
        <taxon>Kinetoplastea</taxon>
        <taxon>Metakinetoplastina</taxon>
        <taxon>Trypanosomatida</taxon>
        <taxon>Trypanosomatidae</taxon>
        <taxon>Trypanosoma</taxon>
    </lineage>
</organism>
<name>D0A510_TRYB9</name>